<gene>
    <name evidence="3" type="ORF">Aam_114_018</name>
</gene>
<feature type="domain" description="Glycosyltransferase subfamily 4-like N-terminal" evidence="2">
    <location>
        <begin position="16"/>
        <end position="219"/>
    </location>
</feature>
<reference evidence="3 4" key="1">
    <citation type="submission" date="2012-11" db="EMBL/GenBank/DDBJ databases">
        <title>Whole genome sequence of Acidocella aminolytica 101 = DSM 11237.</title>
        <authorList>
            <person name="Azuma Y."/>
            <person name="Higashiura N."/>
            <person name="Hirakawa H."/>
            <person name="Matsushita K."/>
        </authorList>
    </citation>
    <scope>NUCLEOTIDE SEQUENCE [LARGE SCALE GENOMIC DNA]</scope>
    <source>
        <strain evidence="4">101 / DSM 11237</strain>
    </source>
</reference>
<dbReference type="Gene3D" id="3.40.50.2000">
    <property type="entry name" value="Glycogen Phosphorylase B"/>
    <property type="match status" value="2"/>
</dbReference>
<sequence length="422" mass="48294">MKVLIVTMYHPELVRGGSQQVAYELFQGLKQAPGVEPVLLCSTDLNSPAMFKSGARITGFDQRENEFLFLSHDYDHVWQRLPWPRQAEAFAGFLRRIRPDVVHFNHFMTIGIDYLTLTRRVLPDARIVFTAHEFLTICAAEGHMLRRTDNSLCEKASQVRCHQCLPQRPPEEMFLREQWMRTHLAVVDYFTVPSRFMIDVFARWGLDTARFRHVPNGQDMLPRVPEAVPARRNRFGFFGQLVDVKGVSVLLEAVQILRAAESPPFVVEINGENIHFASPEKRKEIESFLEEEARRPVLEQRVRFNGGYHHDQLATRMARVDWVVVPSIWWEIYGLVMSEAWHFGRPVIASNKGGMAERVRDGVDGLLFEIGDAHALAATMHRAMTEEKLWETLEAGITPPPSRADMVQGYLAAYDAALMVQA</sequence>
<dbReference type="Pfam" id="PF13439">
    <property type="entry name" value="Glyco_transf_4"/>
    <property type="match status" value="1"/>
</dbReference>
<evidence type="ECO:0000313" key="3">
    <source>
        <dbReference type="EMBL" id="GAN81731.1"/>
    </source>
</evidence>
<evidence type="ECO:0000259" key="2">
    <source>
        <dbReference type="Pfam" id="PF13439"/>
    </source>
</evidence>
<dbReference type="AlphaFoldDB" id="A0A0D6PK01"/>
<dbReference type="Proteomes" id="UP000032668">
    <property type="component" value="Unassembled WGS sequence"/>
</dbReference>
<dbReference type="EMBL" id="BANC01000112">
    <property type="protein sequence ID" value="GAN81731.1"/>
    <property type="molecule type" value="Genomic_DNA"/>
</dbReference>
<feature type="domain" description="Glycosyl transferase family 1" evidence="1">
    <location>
        <begin position="228"/>
        <end position="389"/>
    </location>
</feature>
<dbReference type="PANTHER" id="PTHR12526">
    <property type="entry name" value="GLYCOSYLTRANSFERASE"/>
    <property type="match status" value="1"/>
</dbReference>
<dbReference type="SUPFAM" id="SSF53756">
    <property type="entry name" value="UDP-Glycosyltransferase/glycogen phosphorylase"/>
    <property type="match status" value="1"/>
</dbReference>
<dbReference type="STRING" id="1120923.SAMN02746095_03258"/>
<dbReference type="Pfam" id="PF00534">
    <property type="entry name" value="Glycos_transf_1"/>
    <property type="match status" value="1"/>
</dbReference>
<organism evidence="3 4">
    <name type="scientific">Acidocella aminolytica 101 = DSM 11237</name>
    <dbReference type="NCBI Taxonomy" id="1120923"/>
    <lineage>
        <taxon>Bacteria</taxon>
        <taxon>Pseudomonadati</taxon>
        <taxon>Pseudomonadota</taxon>
        <taxon>Alphaproteobacteria</taxon>
        <taxon>Acetobacterales</taxon>
        <taxon>Acidocellaceae</taxon>
        <taxon>Acidocella</taxon>
    </lineage>
</organism>
<evidence type="ECO:0000313" key="4">
    <source>
        <dbReference type="Proteomes" id="UP000032668"/>
    </source>
</evidence>
<dbReference type="RefSeq" id="WP_048880117.1">
    <property type="nucleotide sequence ID" value="NZ_BANC01000112.1"/>
</dbReference>
<accession>A0A0D6PK01</accession>
<dbReference type="InterPro" id="IPR028098">
    <property type="entry name" value="Glyco_trans_4-like_N"/>
</dbReference>
<dbReference type="InterPro" id="IPR001296">
    <property type="entry name" value="Glyco_trans_1"/>
</dbReference>
<dbReference type="PANTHER" id="PTHR12526:SF638">
    <property type="entry name" value="SPORE COAT PROTEIN SA"/>
    <property type="match status" value="1"/>
</dbReference>
<keyword evidence="3" id="KW-0808">Transferase</keyword>
<dbReference type="CDD" id="cd03823">
    <property type="entry name" value="GT4_ExpE7-like"/>
    <property type="match status" value="1"/>
</dbReference>
<dbReference type="OrthoDB" id="9807414at2"/>
<name>A0A0D6PK01_9PROT</name>
<protein>
    <submittedName>
        <fullName evidence="3">Glycosyl transferase</fullName>
    </submittedName>
</protein>
<proteinExistence type="predicted"/>
<keyword evidence="4" id="KW-1185">Reference proteome</keyword>
<dbReference type="GO" id="GO:0016757">
    <property type="term" value="F:glycosyltransferase activity"/>
    <property type="evidence" value="ECO:0007669"/>
    <property type="project" value="InterPro"/>
</dbReference>
<evidence type="ECO:0000259" key="1">
    <source>
        <dbReference type="Pfam" id="PF00534"/>
    </source>
</evidence>
<comment type="caution">
    <text evidence="3">The sequence shown here is derived from an EMBL/GenBank/DDBJ whole genome shotgun (WGS) entry which is preliminary data.</text>
</comment>